<keyword evidence="2" id="KW-1185">Reference proteome</keyword>
<comment type="caution">
    <text evidence="1">The sequence shown here is derived from an EMBL/GenBank/DDBJ whole genome shotgun (WGS) entry which is preliminary data.</text>
</comment>
<protein>
    <submittedName>
        <fullName evidence="1">Uncharacterized protein</fullName>
    </submittedName>
</protein>
<gene>
    <name evidence="1" type="ORF">BKA14_003455</name>
</gene>
<name>A0A7W7G221_9ACTN</name>
<dbReference type="Proteomes" id="UP000542742">
    <property type="component" value="Unassembled WGS sequence"/>
</dbReference>
<proteinExistence type="predicted"/>
<dbReference type="AlphaFoldDB" id="A0A7W7G221"/>
<sequence length="67" mass="7350">MRVPSASMTGWDVPRGQGAGVADVVAVFEDAVQNHRDGFQAAVRVPLEAGRREQVVDENEKRVGQFR</sequence>
<accession>A0A7W7G221</accession>
<evidence type="ECO:0000313" key="2">
    <source>
        <dbReference type="Proteomes" id="UP000542742"/>
    </source>
</evidence>
<dbReference type="EMBL" id="JACHMF010000001">
    <property type="protein sequence ID" value="MBB4693307.1"/>
    <property type="molecule type" value="Genomic_DNA"/>
</dbReference>
<evidence type="ECO:0000313" key="1">
    <source>
        <dbReference type="EMBL" id="MBB4693307.1"/>
    </source>
</evidence>
<reference evidence="1 2" key="1">
    <citation type="submission" date="2020-08" db="EMBL/GenBank/DDBJ databases">
        <title>Sequencing the genomes of 1000 actinobacteria strains.</title>
        <authorList>
            <person name="Klenk H.-P."/>
        </authorList>
    </citation>
    <scope>NUCLEOTIDE SEQUENCE [LARGE SCALE GENOMIC DNA]</scope>
    <source>
        <strain evidence="1 2">DSM 45518</strain>
    </source>
</reference>
<organism evidence="1 2">
    <name type="scientific">Paractinoplanes abujensis</name>
    <dbReference type="NCBI Taxonomy" id="882441"/>
    <lineage>
        <taxon>Bacteria</taxon>
        <taxon>Bacillati</taxon>
        <taxon>Actinomycetota</taxon>
        <taxon>Actinomycetes</taxon>
        <taxon>Micromonosporales</taxon>
        <taxon>Micromonosporaceae</taxon>
        <taxon>Paractinoplanes</taxon>
    </lineage>
</organism>